<proteinExistence type="predicted"/>
<evidence type="ECO:0000313" key="3">
    <source>
        <dbReference type="EMBL" id="AUH06713.1"/>
    </source>
</evidence>
<evidence type="ECO:0000256" key="1">
    <source>
        <dbReference type="SAM" id="MobiDB-lite"/>
    </source>
</evidence>
<dbReference type="EMBL" id="CP025085">
    <property type="protein sequence ID" value="AUH02391.1"/>
    <property type="molecule type" value="Genomic_DNA"/>
</dbReference>
<reference evidence="3 4" key="1">
    <citation type="journal article" date="2013" name="Genome Announc.">
        <title>Draft genome sequence of Serratia sp. strain ATCC 39006, a model bacterium for analysis of the biosynthesis and regulation of prodigiosin, a carbapenem, and gas vesicles.</title>
        <authorList>
            <person name="Fineran P.C."/>
            <person name="Iglesias Cans M.C."/>
            <person name="Ramsay J.P."/>
            <person name="Wilf N.M."/>
            <person name="Cossyleon D."/>
            <person name="McNeil M.B."/>
            <person name="Williamson N.R."/>
            <person name="Monson R.E."/>
            <person name="Becher S.A."/>
            <person name="Stanton J.A."/>
            <person name="Brugger K."/>
            <person name="Brown S.D."/>
            <person name="Salmond G.P."/>
        </authorList>
    </citation>
    <scope>NUCLEOTIDE SEQUENCE [LARGE SCALE GENOMIC DNA]</scope>
    <source>
        <strain evidence="3">ATCC 39006</strain>
        <strain evidence="4">ATCC 39006 / SC 11482</strain>
    </source>
</reference>
<keyword evidence="4" id="KW-1185">Reference proteome</keyword>
<evidence type="ECO:0008006" key="6">
    <source>
        <dbReference type="Google" id="ProtNLM"/>
    </source>
</evidence>
<evidence type="ECO:0000313" key="5">
    <source>
        <dbReference type="Proteomes" id="UP000233778"/>
    </source>
</evidence>
<feature type="compositionally biased region" description="Low complexity" evidence="1">
    <location>
        <begin position="29"/>
        <end position="45"/>
    </location>
</feature>
<dbReference type="EMBL" id="CP025084">
    <property type="protein sequence ID" value="AUH06713.1"/>
    <property type="molecule type" value="Genomic_DNA"/>
</dbReference>
<gene>
    <name evidence="2" type="ORF">CWC46_03395</name>
    <name evidence="3" type="ORF">Ser39006_003395</name>
</gene>
<dbReference type="KEGG" id="sera:Ser39006_003395"/>
<evidence type="ECO:0000313" key="4">
    <source>
        <dbReference type="Proteomes" id="UP000017700"/>
    </source>
</evidence>
<organism evidence="3 4">
    <name type="scientific">Serratia sp. (strain ATCC 39006)</name>
    <name type="common">Prodigiosinella confusarubida</name>
    <dbReference type="NCBI Taxonomy" id="104623"/>
    <lineage>
        <taxon>Bacteria</taxon>
        <taxon>Pseudomonadati</taxon>
        <taxon>Pseudomonadota</taxon>
        <taxon>Gammaproteobacteria</taxon>
        <taxon>Enterobacterales</taxon>
        <taxon>Pectobacteriaceae</taxon>
        <taxon>Prodigiosinella</taxon>
    </lineage>
</organism>
<dbReference type="Proteomes" id="UP000017700">
    <property type="component" value="Chromosome"/>
</dbReference>
<dbReference type="AlphaFoldDB" id="A0A2I5TCV2"/>
<feature type="region of interest" description="Disordered" evidence="1">
    <location>
        <begin position="1"/>
        <end position="79"/>
    </location>
</feature>
<feature type="compositionally biased region" description="Polar residues" evidence="1">
    <location>
        <begin position="10"/>
        <end position="19"/>
    </location>
</feature>
<accession>A0A2I5TCV2</accession>
<feature type="compositionally biased region" description="Low complexity" evidence="1">
    <location>
        <begin position="58"/>
        <end position="79"/>
    </location>
</feature>
<dbReference type="Proteomes" id="UP000233778">
    <property type="component" value="Chromosome"/>
</dbReference>
<reference evidence="3" key="2">
    <citation type="submission" date="2013-09" db="EMBL/GenBank/DDBJ databases">
        <authorList>
            <person name="Wang G."/>
            <person name="Yang Y."/>
            <person name="Su Y."/>
        </authorList>
    </citation>
    <scope>NUCLEOTIDE SEQUENCE</scope>
    <source>
        <strain evidence="3">ATCC 39006</strain>
    </source>
</reference>
<sequence>MLLPLAVQAGNAQAPSAQQKEFDNGISSQKKLLQNMQQNQKIHQQSLNQDIKQRSREQQQQLQLQLQQQRLQAQKPNSK</sequence>
<reference evidence="3" key="4">
    <citation type="submission" date="2017-11" db="EMBL/GenBank/DDBJ databases">
        <title>Complete genome sequence of Serratia sp. ATCC 39006.</title>
        <authorList>
            <person name="Hampton H.G."/>
            <person name="Jackson S.A."/>
            <person name="Jauregui R."/>
            <person name="Poulter G.T.M."/>
            <person name="Salmond G.P.C."/>
            <person name="Fineran P.C."/>
        </authorList>
    </citation>
    <scope>NUCLEOTIDE SEQUENCE</scope>
    <source>
        <strain evidence="3">ATCC 39006</strain>
    </source>
</reference>
<protein>
    <recommendedName>
        <fullName evidence="6">DUF2756 domain-containing protein</fullName>
    </recommendedName>
</protein>
<reference evidence="2 5" key="3">
    <citation type="submission" date="2017-11" db="EMBL/GenBank/DDBJ databases">
        <title>Complete genome sequence of Serratia sp. ATCC 39006 LacA.</title>
        <authorList>
            <person name="Hampton H.G."/>
            <person name="Jackson S.A."/>
            <person name="Jauregui R."/>
            <person name="Poulter G.T.M."/>
            <person name="Salmond G.P.C."/>
            <person name="Fineran P.C."/>
        </authorList>
    </citation>
    <scope>NUCLEOTIDE SEQUENCE [LARGE SCALE GENOMIC DNA]</scope>
    <source>
        <strain evidence="2 5">ATCC 39006</strain>
    </source>
</reference>
<dbReference type="KEGG" id="serq:CWC46_03395"/>
<evidence type="ECO:0000313" key="2">
    <source>
        <dbReference type="EMBL" id="AUH02391.1"/>
    </source>
</evidence>
<name>A0A2I5TCV2_SERS3</name>